<dbReference type="AlphaFoldDB" id="A0A1B0BF88"/>
<dbReference type="Proteomes" id="UP000092460">
    <property type="component" value="Unassembled WGS sequence"/>
</dbReference>
<evidence type="ECO:0000313" key="1">
    <source>
        <dbReference type="EnsemblMetazoa" id="GPPI028138-PA"/>
    </source>
</evidence>
<evidence type="ECO:0000313" key="2">
    <source>
        <dbReference type="Proteomes" id="UP000092460"/>
    </source>
</evidence>
<organism evidence="1 2">
    <name type="scientific">Glossina palpalis gambiensis</name>
    <dbReference type="NCBI Taxonomy" id="67801"/>
    <lineage>
        <taxon>Eukaryota</taxon>
        <taxon>Metazoa</taxon>
        <taxon>Ecdysozoa</taxon>
        <taxon>Arthropoda</taxon>
        <taxon>Hexapoda</taxon>
        <taxon>Insecta</taxon>
        <taxon>Pterygota</taxon>
        <taxon>Neoptera</taxon>
        <taxon>Endopterygota</taxon>
        <taxon>Diptera</taxon>
        <taxon>Brachycera</taxon>
        <taxon>Muscomorpha</taxon>
        <taxon>Hippoboscoidea</taxon>
        <taxon>Glossinidae</taxon>
        <taxon>Glossina</taxon>
    </lineage>
</organism>
<dbReference type="EMBL" id="JXJN01013303">
    <property type="status" value="NOT_ANNOTATED_CDS"/>
    <property type="molecule type" value="Genomic_DNA"/>
</dbReference>
<keyword evidence="2" id="KW-1185">Reference proteome</keyword>
<dbReference type="VEuPathDB" id="VectorBase:GPPI028138"/>
<accession>A0A1B0BF88</accession>
<sequence>VIRFVLLLYDSCCYEFLAYTSYSSELGKYLKDFAMEFSFPQLKLSCATFGMEFSLATDFVRRYLINGRNANRPSGIRVGEFVVLKLCEPYLHCRRNITTDNLFIVSFSHQQTLNLGIPQTENALSTGINAIEHLHKYTFRMNFHDN</sequence>
<protein>
    <submittedName>
        <fullName evidence="1">Uncharacterized protein</fullName>
    </submittedName>
</protein>
<reference evidence="2" key="1">
    <citation type="submission" date="2015-01" db="EMBL/GenBank/DDBJ databases">
        <authorList>
            <person name="Aksoy S."/>
            <person name="Warren W."/>
            <person name="Wilson R.K."/>
        </authorList>
    </citation>
    <scope>NUCLEOTIDE SEQUENCE [LARGE SCALE GENOMIC DNA]</scope>
    <source>
        <strain evidence="2">IAEA</strain>
    </source>
</reference>
<name>A0A1B0BF88_9MUSC</name>
<dbReference type="EnsemblMetazoa" id="GPPI028138-RA">
    <property type="protein sequence ID" value="GPPI028138-PA"/>
    <property type="gene ID" value="GPPI028138"/>
</dbReference>
<reference evidence="1" key="2">
    <citation type="submission" date="2020-05" db="UniProtKB">
        <authorList>
            <consortium name="EnsemblMetazoa"/>
        </authorList>
    </citation>
    <scope>IDENTIFICATION</scope>
    <source>
        <strain evidence="1">IAEA</strain>
    </source>
</reference>
<proteinExistence type="predicted"/>